<keyword evidence="2" id="KW-1185">Reference proteome</keyword>
<evidence type="ECO:0000313" key="1">
    <source>
        <dbReference type="EMBL" id="AWM40423.1"/>
    </source>
</evidence>
<protein>
    <submittedName>
        <fullName evidence="1">Uncharacterized protein</fullName>
    </submittedName>
</protein>
<organism evidence="1 2">
    <name type="scientific">Gemmata obscuriglobus</name>
    <dbReference type="NCBI Taxonomy" id="114"/>
    <lineage>
        <taxon>Bacteria</taxon>
        <taxon>Pseudomonadati</taxon>
        <taxon>Planctomycetota</taxon>
        <taxon>Planctomycetia</taxon>
        <taxon>Gemmatales</taxon>
        <taxon>Gemmataceae</taxon>
        <taxon>Gemmata</taxon>
    </lineage>
</organism>
<gene>
    <name evidence="1" type="ORF">C1280_27855</name>
</gene>
<name>A0A2Z3H335_9BACT</name>
<reference evidence="1 2" key="1">
    <citation type="submission" date="2018-01" db="EMBL/GenBank/DDBJ databases">
        <title>G. obscuriglobus.</title>
        <authorList>
            <person name="Franke J."/>
            <person name="Blomberg W."/>
            <person name="Selmecki A."/>
        </authorList>
    </citation>
    <scope>NUCLEOTIDE SEQUENCE [LARGE SCALE GENOMIC DNA]</scope>
    <source>
        <strain evidence="1 2">DSM 5831</strain>
    </source>
</reference>
<proteinExistence type="predicted"/>
<sequence>MSQEEAEWLREPGMQTDWRGAPPVVAFIQVSKRVCAAYRGVDVFEVPATEVVAEIVRLEELNPDDYPPGRHQYLFPALNFALWRGYVNDDNPDDHQGYYFQAASIHVPGYYTGNSAQST</sequence>
<dbReference type="Proteomes" id="UP000245802">
    <property type="component" value="Chromosome"/>
</dbReference>
<dbReference type="EMBL" id="CP025958">
    <property type="protein sequence ID" value="AWM40423.1"/>
    <property type="molecule type" value="Genomic_DNA"/>
</dbReference>
<accession>A0A2Z3H335</accession>
<dbReference type="KEGG" id="gog:C1280_27855"/>
<evidence type="ECO:0000313" key="2">
    <source>
        <dbReference type="Proteomes" id="UP000245802"/>
    </source>
</evidence>
<dbReference type="AlphaFoldDB" id="A0A2Z3H335"/>